<evidence type="ECO:0000313" key="4">
    <source>
        <dbReference type="Proteomes" id="UP000463883"/>
    </source>
</evidence>
<dbReference type="EMBL" id="CP047591">
    <property type="protein sequence ID" value="QHI71632.1"/>
    <property type="molecule type" value="Genomic_DNA"/>
</dbReference>
<evidence type="ECO:0000313" key="3">
    <source>
        <dbReference type="EMBL" id="QHI71632.1"/>
    </source>
</evidence>
<accession>A0A6P1MC80</accession>
<dbReference type="AlphaFoldDB" id="A0A6P1MC80"/>
<sequence>MKKCKIVLILALILSLCLAGCSQNKSSSDETKKEVQKKETKKVEAMYELKSETFKDKDVVINYPQLINLSDTTAQDKINKIIKDQAFLTYNDVLKQGEEFSYELKYDVKYCSPELLSIRFNGYINFIQSAHPSNFVQTLNINIKDQKTVKLNDIVNINEGFVDLFKKGKYLSPYPDQPPELMESINSFLKETDTKGWIELLKTSDSLDINNGGQYSYFTKDGLVIVVSVPHFMGDFAEFQINYKDLSDYKKTDNEVWQFLNEK</sequence>
<reference evidence="3 4" key="1">
    <citation type="submission" date="2020-01" db="EMBL/GenBank/DDBJ databases">
        <title>Genomic analysis of Aminipila sp. CBA3637.</title>
        <authorList>
            <person name="Kim Y.B."/>
            <person name="Roh S.W."/>
        </authorList>
    </citation>
    <scope>NUCLEOTIDE SEQUENCE [LARGE SCALE GENOMIC DNA]</scope>
    <source>
        <strain evidence="3 4">CBA3637</strain>
    </source>
</reference>
<feature type="domain" description="Deacetylase PdaC" evidence="2">
    <location>
        <begin position="59"/>
        <end position="132"/>
    </location>
</feature>
<keyword evidence="1" id="KW-0732">Signal</keyword>
<dbReference type="Proteomes" id="UP000463883">
    <property type="component" value="Chromosome"/>
</dbReference>
<organism evidence="3 4">
    <name type="scientific">Aminipila terrae</name>
    <dbReference type="NCBI Taxonomy" id="2697030"/>
    <lineage>
        <taxon>Bacteria</taxon>
        <taxon>Bacillati</taxon>
        <taxon>Bacillota</taxon>
        <taxon>Clostridia</taxon>
        <taxon>Peptostreptococcales</taxon>
        <taxon>Anaerovoracaceae</taxon>
        <taxon>Aminipila</taxon>
    </lineage>
</organism>
<dbReference type="RefSeq" id="WP_162361406.1">
    <property type="nucleotide sequence ID" value="NZ_CP047591.1"/>
</dbReference>
<proteinExistence type="predicted"/>
<dbReference type="InterPro" id="IPR025303">
    <property type="entry name" value="PdaC"/>
</dbReference>
<dbReference type="Gene3D" id="3.30.565.40">
    <property type="entry name" value="Fervidobacterium nodosum Rt17-B1 like"/>
    <property type="match status" value="1"/>
</dbReference>
<evidence type="ECO:0000259" key="2">
    <source>
        <dbReference type="Pfam" id="PF13739"/>
    </source>
</evidence>
<dbReference type="Pfam" id="PF13739">
    <property type="entry name" value="PdaC"/>
    <property type="match status" value="1"/>
</dbReference>
<protein>
    <submittedName>
        <fullName evidence="3">DUF4163 domain-containing protein</fullName>
    </submittedName>
</protein>
<name>A0A6P1MC80_9FIRM</name>
<dbReference type="KEGG" id="amic:Ami3637_03865"/>
<feature type="chain" id="PRO_5038710600" evidence="1">
    <location>
        <begin position="20"/>
        <end position="263"/>
    </location>
</feature>
<feature type="signal peptide" evidence="1">
    <location>
        <begin position="1"/>
        <end position="19"/>
    </location>
</feature>
<gene>
    <name evidence="3" type="ORF">Ami3637_03865</name>
</gene>
<evidence type="ECO:0000256" key="1">
    <source>
        <dbReference type="SAM" id="SignalP"/>
    </source>
</evidence>
<keyword evidence="4" id="KW-1185">Reference proteome</keyword>